<evidence type="ECO:0000313" key="4">
    <source>
        <dbReference type="Proteomes" id="UP000186817"/>
    </source>
</evidence>
<feature type="compositionally biased region" description="Polar residues" evidence="2">
    <location>
        <begin position="81"/>
        <end position="95"/>
    </location>
</feature>
<comment type="caution">
    <text evidence="3">The sequence shown here is derived from an EMBL/GenBank/DDBJ whole genome shotgun (WGS) entry which is preliminary data.</text>
</comment>
<feature type="region of interest" description="Disordered" evidence="2">
    <location>
        <begin position="734"/>
        <end position="765"/>
    </location>
</feature>
<feature type="region of interest" description="Disordered" evidence="2">
    <location>
        <begin position="789"/>
        <end position="808"/>
    </location>
</feature>
<dbReference type="EMBL" id="LSRX01001081">
    <property type="protein sequence ID" value="OLP83931.1"/>
    <property type="molecule type" value="Genomic_DNA"/>
</dbReference>
<accession>A0A1Q9CLY1</accession>
<feature type="compositionally biased region" description="Polar residues" evidence="2">
    <location>
        <begin position="529"/>
        <end position="539"/>
    </location>
</feature>
<keyword evidence="4" id="KW-1185">Reference proteome</keyword>
<evidence type="ECO:0000256" key="1">
    <source>
        <dbReference type="SAM" id="Coils"/>
    </source>
</evidence>
<feature type="compositionally biased region" description="Polar residues" evidence="2">
    <location>
        <begin position="735"/>
        <end position="749"/>
    </location>
</feature>
<feature type="coiled-coil region" evidence="1">
    <location>
        <begin position="809"/>
        <end position="836"/>
    </location>
</feature>
<name>A0A1Q9CLY1_SYMMI</name>
<gene>
    <name evidence="3" type="ORF">AK812_SmicGene35247</name>
</gene>
<keyword evidence="1" id="KW-0175">Coiled coil</keyword>
<feature type="region of interest" description="Disordered" evidence="2">
    <location>
        <begin position="72"/>
        <end position="95"/>
    </location>
</feature>
<dbReference type="Proteomes" id="UP000186817">
    <property type="component" value="Unassembled WGS sequence"/>
</dbReference>
<reference evidence="3 4" key="1">
    <citation type="submission" date="2016-02" db="EMBL/GenBank/DDBJ databases">
        <title>Genome analysis of coral dinoflagellate symbionts highlights evolutionary adaptations to a symbiotic lifestyle.</title>
        <authorList>
            <person name="Aranda M."/>
            <person name="Li Y."/>
            <person name="Liew Y.J."/>
            <person name="Baumgarten S."/>
            <person name="Simakov O."/>
            <person name="Wilson M."/>
            <person name="Piel J."/>
            <person name="Ashoor H."/>
            <person name="Bougouffa S."/>
            <person name="Bajic V.B."/>
            <person name="Ryu T."/>
            <person name="Ravasi T."/>
            <person name="Bayer T."/>
            <person name="Micklem G."/>
            <person name="Kim H."/>
            <person name="Bhak J."/>
            <person name="Lajeunesse T.C."/>
            <person name="Voolstra C.R."/>
        </authorList>
    </citation>
    <scope>NUCLEOTIDE SEQUENCE [LARGE SCALE GENOMIC DNA]</scope>
    <source>
        <strain evidence="3 4">CCMP2467</strain>
    </source>
</reference>
<protein>
    <submittedName>
        <fullName evidence="3">S-antigen protein</fullName>
    </submittedName>
</protein>
<feature type="region of interest" description="Disordered" evidence="2">
    <location>
        <begin position="432"/>
        <end position="486"/>
    </location>
</feature>
<dbReference type="AlphaFoldDB" id="A0A1Q9CLY1"/>
<feature type="region of interest" description="Disordered" evidence="2">
    <location>
        <begin position="1"/>
        <end position="33"/>
    </location>
</feature>
<feature type="region of interest" description="Disordered" evidence="2">
    <location>
        <begin position="500"/>
        <end position="540"/>
    </location>
</feature>
<sequence>MPALSKPERPAPYPTRKPTGSMPPPSLPKKAADVHCSGAVGFQTILEADSASKRDEAGEMPAMGRQVEGCKADGGKVRGQNIDTQTTEPWVGQGSQDLSELPLATIADMQQLPACELGPVLFDGKARLSGGAEGFKDYFLSEFPDCMMTHDVDPENGNSALPRVLAITRELIQELRDAMDKRTDHEKSSVAKKAALHEATARVCSQADSLPSEKGKRKKALTVAWMTREIAKLDATGRDLCSEVSRLSLLIGKKIHALWKHLQTHNLLSQQFLDRLEAWHELDVVAASSEIIRQAAQMDSMFADTQLEDDGDDSTEKPTQPAVELEEQAIEPAEPAPDGLPGAEQPEQAAVEAAVSLLGPIGNPGAEQAKQTAVEATVSPLGPVGNPRAEQAKQTAVEATVSYPEPIGNPDAEQAKQTAVEATVSPLASIGNPSAEQAKQTAVEATVSPPGPVGNPSAEQAKQTAVEATVSPLAPIGNPSAEQAKQTAVEATVLGLGIGNPSAEQAKQAAHSAPSTPKKQRDSAVRNMATPQRHLQSPSVPVVACDSDAEDDAVADALLNAQFQAWKLRDDGDGTQSVDVKKEEPWLKGEESLDDIIDIIHEVAAQMDDYMPLQEGDHDLDEETLAKIEAERKKEKRAAYMRMSEGVPPQVLEAVAKSKGSRGAMQKLFEIYTDSGEDYEMYLCFDTATISKKTADKQDTSMTAGLELTGEQHRMMMSSIGGRLPVRLGEHSRALTRSDTNNSLESQGSNIKNKNKNKGNEQTKAVNWVAKGKAKIKDARSVATDSRCLRRQIEQNQKNPETSKSEDMVKGYNSELDKYTTEIEKAMDSLEAVLIEGAKEAEPQPKKKSKAKAAPKKIMVDVDDEPVVSYTTASLQCIWVVEDRLMPVILPHELVAALHKTGELTNMYDMQGLREYWDHVIGHATTQVPWPNNVPDMILPAGLHGDDCRFTDTGEKIVVISWNLVLDVWVAPDRTASKDEMNARLALAFEDFNTWAREFWLAEFFNRMECYGHYLSDVEKAMQELCHFATVDGINPKYYHTFRDESYMGTVKGPEMLFAIPKRNYLGAYG</sequence>
<organism evidence="3 4">
    <name type="scientific">Symbiodinium microadriaticum</name>
    <name type="common">Dinoflagellate</name>
    <name type="synonym">Zooxanthella microadriatica</name>
    <dbReference type="NCBI Taxonomy" id="2951"/>
    <lineage>
        <taxon>Eukaryota</taxon>
        <taxon>Sar</taxon>
        <taxon>Alveolata</taxon>
        <taxon>Dinophyceae</taxon>
        <taxon>Suessiales</taxon>
        <taxon>Symbiodiniaceae</taxon>
        <taxon>Symbiodinium</taxon>
    </lineage>
</organism>
<feature type="compositionally biased region" description="Pro residues" evidence="2">
    <location>
        <begin position="10"/>
        <end position="27"/>
    </location>
</feature>
<evidence type="ECO:0000313" key="3">
    <source>
        <dbReference type="EMBL" id="OLP83931.1"/>
    </source>
</evidence>
<evidence type="ECO:0000256" key="2">
    <source>
        <dbReference type="SAM" id="MobiDB-lite"/>
    </source>
</evidence>
<proteinExistence type="predicted"/>